<evidence type="ECO:0000313" key="2">
    <source>
        <dbReference type="Proteomes" id="UP000515125"/>
    </source>
</evidence>
<organism evidence="2 3">
    <name type="scientific">Cyclospora cayetanensis</name>
    <dbReference type="NCBI Taxonomy" id="88456"/>
    <lineage>
        <taxon>Eukaryota</taxon>
        <taxon>Sar</taxon>
        <taxon>Alveolata</taxon>
        <taxon>Apicomplexa</taxon>
        <taxon>Conoidasida</taxon>
        <taxon>Coccidia</taxon>
        <taxon>Eucoccidiorida</taxon>
        <taxon>Eimeriorina</taxon>
        <taxon>Eimeriidae</taxon>
        <taxon>Cyclospora</taxon>
    </lineage>
</organism>
<dbReference type="AlphaFoldDB" id="A0A6P5WDL3"/>
<evidence type="ECO:0000256" key="1">
    <source>
        <dbReference type="SAM" id="MobiDB-lite"/>
    </source>
</evidence>
<gene>
    <name evidence="3" type="primary">LOC34619843</name>
</gene>
<sequence>MGAAHALGGYKVARVLALSSWYTNWHFKRVISRQAKQLLLVLSITAKLAVLGPAAFQRHAVHASTFICLDVLALVEPKVDIEGVHAMNKDVKSPLLDRCEAAEGKHAASESLPTRQAFEALIEPLSLQAPLDDLGSVQPPSASETRKSPSFVAGVSEKLAALAKLLRKSPGNTEGGAERRTIQAEPEPRQEQGHPLKYLTLAAGVLTGIWGWRAARSMERVVSRRYSDIAYQIRRPDSISARISAFKFLVLGGLVLPGSGVAFVSWQSRLQLSRSAGAPHEPPDTDKPPLQSTDISNSRRPLISEVLPLGVQIELRRMAVSFRGGLEAFVEAVAPSREKWAEWAAGARVSHISGFQRPSAVGSRLPTWVSEDSKSAD</sequence>
<feature type="compositionally biased region" description="Basic and acidic residues" evidence="1">
    <location>
        <begin position="176"/>
        <end position="194"/>
    </location>
</feature>
<dbReference type="RefSeq" id="XP_022591030.2">
    <property type="nucleotide sequence ID" value="XM_022733117.2"/>
</dbReference>
<keyword evidence="2" id="KW-1185">Reference proteome</keyword>
<evidence type="ECO:0000313" key="3">
    <source>
        <dbReference type="RefSeq" id="XP_022591030.2"/>
    </source>
</evidence>
<name>A0A6P5WDL3_9EIME</name>
<accession>A0A6P5WDL3</accession>
<proteinExistence type="predicted"/>
<protein>
    <submittedName>
        <fullName evidence="3">Uncharacterized protein LOC34619843</fullName>
    </submittedName>
</protein>
<feature type="region of interest" description="Disordered" evidence="1">
    <location>
        <begin position="169"/>
        <end position="194"/>
    </location>
</feature>
<dbReference type="Proteomes" id="UP000515125">
    <property type="component" value="Unplaced"/>
</dbReference>
<dbReference type="GeneID" id="34619843"/>
<reference evidence="3" key="1">
    <citation type="submission" date="2025-08" db="UniProtKB">
        <authorList>
            <consortium name="RefSeq"/>
        </authorList>
    </citation>
    <scope>IDENTIFICATION</scope>
</reference>
<feature type="region of interest" description="Disordered" evidence="1">
    <location>
        <begin position="274"/>
        <end position="296"/>
    </location>
</feature>
<dbReference type="OrthoDB" id="345965at2759"/>